<dbReference type="AlphaFoldDB" id="A0A6P5AXV7"/>
<organism evidence="3 4">
    <name type="scientific">Branchiostoma belcheri</name>
    <name type="common">Amphioxus</name>
    <dbReference type="NCBI Taxonomy" id="7741"/>
    <lineage>
        <taxon>Eukaryota</taxon>
        <taxon>Metazoa</taxon>
        <taxon>Chordata</taxon>
        <taxon>Cephalochordata</taxon>
        <taxon>Leptocardii</taxon>
        <taxon>Amphioxiformes</taxon>
        <taxon>Branchiostomatidae</taxon>
        <taxon>Branchiostoma</taxon>
    </lineage>
</organism>
<evidence type="ECO:0000256" key="2">
    <source>
        <dbReference type="SAM" id="MobiDB-lite"/>
    </source>
</evidence>
<dbReference type="Proteomes" id="UP000515135">
    <property type="component" value="Unplaced"/>
</dbReference>
<protein>
    <submittedName>
        <fullName evidence="4">Decaprenyl-diphosphate synthase subunit 2-like</fullName>
    </submittedName>
</protein>
<dbReference type="KEGG" id="bbel:109487344"/>
<dbReference type="GeneID" id="109487344"/>
<dbReference type="InterPro" id="IPR008949">
    <property type="entry name" value="Isoprenoid_synthase_dom_sf"/>
</dbReference>
<gene>
    <name evidence="4" type="primary">LOC109487344</name>
</gene>
<dbReference type="GO" id="GO:0006744">
    <property type="term" value="P:ubiquinone biosynthetic process"/>
    <property type="evidence" value="ECO:0007669"/>
    <property type="project" value="TreeGrafter"/>
</dbReference>
<keyword evidence="1" id="KW-0808">Transferase</keyword>
<dbReference type="OrthoDB" id="9983019at2759"/>
<dbReference type="Gene3D" id="1.10.600.10">
    <property type="entry name" value="Farnesyl Diphosphate Synthase"/>
    <property type="match status" value="1"/>
</dbReference>
<name>A0A6P5AXV7_BRABE</name>
<proteinExistence type="inferred from homology"/>
<evidence type="ECO:0000256" key="1">
    <source>
        <dbReference type="RuleBase" id="RU004466"/>
    </source>
</evidence>
<evidence type="ECO:0000313" key="3">
    <source>
        <dbReference type="Proteomes" id="UP000515135"/>
    </source>
</evidence>
<keyword evidence="3" id="KW-1185">Reference proteome</keyword>
<dbReference type="InterPro" id="IPR000092">
    <property type="entry name" value="Polyprenyl_synt"/>
</dbReference>
<evidence type="ECO:0000313" key="4">
    <source>
        <dbReference type="RefSeq" id="XP_019646881.1"/>
    </source>
</evidence>
<dbReference type="SUPFAM" id="SSF48576">
    <property type="entry name" value="Terpenoid synthases"/>
    <property type="match status" value="1"/>
</dbReference>
<comment type="similarity">
    <text evidence="1">Belongs to the FPP/GGPP synthase family.</text>
</comment>
<dbReference type="GO" id="GO:1990234">
    <property type="term" value="C:transferase complex"/>
    <property type="evidence" value="ECO:0007669"/>
    <property type="project" value="TreeGrafter"/>
</dbReference>
<reference evidence="4" key="1">
    <citation type="submission" date="2025-08" db="UniProtKB">
        <authorList>
            <consortium name="RefSeq"/>
        </authorList>
    </citation>
    <scope>IDENTIFICATION</scope>
    <source>
        <tissue evidence="4">Gonad</tissue>
    </source>
</reference>
<accession>A0A6P5AXV7</accession>
<feature type="region of interest" description="Disordered" evidence="2">
    <location>
        <begin position="187"/>
        <end position="206"/>
    </location>
</feature>
<dbReference type="GO" id="GO:0005739">
    <property type="term" value="C:mitochondrion"/>
    <property type="evidence" value="ECO:0007669"/>
    <property type="project" value="TreeGrafter"/>
</dbReference>
<sequence>MFSTPRLPPRTVLPTFLRLSDAFTSETARTTTTWTRRNIPDQVLAIPKPLEKLSRLPFNLANQRTASHFTSRDRMNSNPPLLGCKRSNGLTESVQRHAVSMWTSGRKTDWQKALSDAEKVVGYPTSFMSLRYLLSDELSNVAMHLRKLVGTKHPILKTARGFVYDGNNSMQTRGLLVLLVSKAAGPGGEWEEEEEEEEEEESNGRTMVSGIYRSQRSLAEITEMIHTAYLMHRGVVNLEEVTSADGTVGDMSFGNKMAVLSGDFLLANACTGLAQLRNTKVVEIVSSAIADMMEGSFLLEQDNQGVTFLPDKDWRIKDWTDHTFLCSGSLIAKSCQAAMMLAGHMMDVQKKAYNYGKHMALAHRLHADLLPFSDSSDPNMPFALTSAPLVLHMEHAGRAAVTDKITQVSDKSMKVDYKQLRLEVLSGPAVHAAKELCYDHAQRALAAVTVFQESEAKSALENMTRAVTRF</sequence>
<dbReference type="RefSeq" id="XP_019646881.1">
    <property type="nucleotide sequence ID" value="XM_019791322.1"/>
</dbReference>
<dbReference type="GO" id="GO:0004659">
    <property type="term" value="F:prenyltransferase activity"/>
    <property type="evidence" value="ECO:0007669"/>
    <property type="project" value="InterPro"/>
</dbReference>
<dbReference type="Pfam" id="PF00348">
    <property type="entry name" value="polyprenyl_synt"/>
    <property type="match status" value="1"/>
</dbReference>
<feature type="compositionally biased region" description="Acidic residues" evidence="2">
    <location>
        <begin position="189"/>
        <end position="201"/>
    </location>
</feature>
<dbReference type="GO" id="GO:0008299">
    <property type="term" value="P:isoprenoid biosynthetic process"/>
    <property type="evidence" value="ECO:0007669"/>
    <property type="project" value="InterPro"/>
</dbReference>
<dbReference type="PANTHER" id="PTHR12001:SF55">
    <property type="entry name" value="ALL TRANS-POLYPRENYL-DIPHOSPHATE SYNTHASE PDSS2"/>
    <property type="match status" value="1"/>
</dbReference>
<dbReference type="PANTHER" id="PTHR12001">
    <property type="entry name" value="GERANYLGERANYL PYROPHOSPHATE SYNTHASE"/>
    <property type="match status" value="1"/>
</dbReference>